<organism evidence="1 2">
    <name type="scientific">Williamsia deligens</name>
    <dbReference type="NCBI Taxonomy" id="321325"/>
    <lineage>
        <taxon>Bacteria</taxon>
        <taxon>Bacillati</taxon>
        <taxon>Actinomycetota</taxon>
        <taxon>Actinomycetes</taxon>
        <taxon>Mycobacteriales</taxon>
        <taxon>Nocardiaceae</taxon>
        <taxon>Williamsia</taxon>
    </lineage>
</organism>
<accession>A0ABW3G221</accession>
<gene>
    <name evidence="1" type="ORF">ACFQ04_02055</name>
</gene>
<comment type="caution">
    <text evidence="1">The sequence shown here is derived from an EMBL/GenBank/DDBJ whole genome shotgun (WGS) entry which is preliminary data.</text>
</comment>
<dbReference type="Gene3D" id="3.40.50.12780">
    <property type="entry name" value="N-terminal domain of ligase-like"/>
    <property type="match status" value="1"/>
</dbReference>
<dbReference type="RefSeq" id="WP_253647461.1">
    <property type="nucleotide sequence ID" value="NZ_BAAAMO010000002.1"/>
</dbReference>
<reference evidence="2" key="1">
    <citation type="journal article" date="2019" name="Int. J. Syst. Evol. Microbiol.">
        <title>The Global Catalogue of Microorganisms (GCM) 10K type strain sequencing project: providing services to taxonomists for standard genome sequencing and annotation.</title>
        <authorList>
            <consortium name="The Broad Institute Genomics Platform"/>
            <consortium name="The Broad Institute Genome Sequencing Center for Infectious Disease"/>
            <person name="Wu L."/>
            <person name="Ma J."/>
        </authorList>
    </citation>
    <scope>NUCLEOTIDE SEQUENCE [LARGE SCALE GENOMIC DNA]</scope>
    <source>
        <strain evidence="2">CCUG 50873</strain>
    </source>
</reference>
<protein>
    <submittedName>
        <fullName evidence="1">Uncharacterized protein</fullName>
    </submittedName>
</protein>
<dbReference type="EMBL" id="JBHTIL010000001">
    <property type="protein sequence ID" value="MFD0924511.1"/>
    <property type="molecule type" value="Genomic_DNA"/>
</dbReference>
<dbReference type="SUPFAM" id="SSF56801">
    <property type="entry name" value="Acetyl-CoA synthetase-like"/>
    <property type="match status" value="1"/>
</dbReference>
<sequence>MATTLGVGLSTPPTAGTTRTLGELVARAAAVAPEAPAVTRTDRTLTFGELAGAARAAMTSMSTTSSIDDSTLTVALMMTVPGLAVSGPEGLAATLAALRAAATVAAGTAGRTR</sequence>
<dbReference type="Proteomes" id="UP001597068">
    <property type="component" value="Unassembled WGS sequence"/>
</dbReference>
<name>A0ABW3G221_9NOCA</name>
<proteinExistence type="predicted"/>
<evidence type="ECO:0000313" key="1">
    <source>
        <dbReference type="EMBL" id="MFD0924511.1"/>
    </source>
</evidence>
<dbReference type="InterPro" id="IPR042099">
    <property type="entry name" value="ANL_N_sf"/>
</dbReference>
<evidence type="ECO:0000313" key="2">
    <source>
        <dbReference type="Proteomes" id="UP001597068"/>
    </source>
</evidence>
<keyword evidence="2" id="KW-1185">Reference proteome</keyword>